<feature type="compositionally biased region" description="Pro residues" evidence="1">
    <location>
        <begin position="85"/>
        <end position="94"/>
    </location>
</feature>
<proteinExistence type="predicted"/>
<protein>
    <submittedName>
        <fullName evidence="2">Uncharacterized protein</fullName>
    </submittedName>
</protein>
<evidence type="ECO:0000313" key="2">
    <source>
        <dbReference type="EMBL" id="GIY63785.1"/>
    </source>
</evidence>
<reference evidence="2 3" key="1">
    <citation type="submission" date="2021-06" db="EMBL/GenBank/DDBJ databases">
        <title>Caerostris darwini draft genome.</title>
        <authorList>
            <person name="Kono N."/>
            <person name="Arakawa K."/>
        </authorList>
    </citation>
    <scope>NUCLEOTIDE SEQUENCE [LARGE SCALE GENOMIC DNA]</scope>
</reference>
<gene>
    <name evidence="2" type="ORF">CDAR_536581</name>
</gene>
<dbReference type="EMBL" id="BPLQ01012224">
    <property type="protein sequence ID" value="GIY63785.1"/>
    <property type="molecule type" value="Genomic_DNA"/>
</dbReference>
<dbReference type="Proteomes" id="UP001054837">
    <property type="component" value="Unassembled WGS sequence"/>
</dbReference>
<keyword evidence="3" id="KW-1185">Reference proteome</keyword>
<organism evidence="2 3">
    <name type="scientific">Caerostris darwini</name>
    <dbReference type="NCBI Taxonomy" id="1538125"/>
    <lineage>
        <taxon>Eukaryota</taxon>
        <taxon>Metazoa</taxon>
        <taxon>Ecdysozoa</taxon>
        <taxon>Arthropoda</taxon>
        <taxon>Chelicerata</taxon>
        <taxon>Arachnida</taxon>
        <taxon>Araneae</taxon>
        <taxon>Araneomorphae</taxon>
        <taxon>Entelegynae</taxon>
        <taxon>Araneoidea</taxon>
        <taxon>Araneidae</taxon>
        <taxon>Caerostris</taxon>
    </lineage>
</organism>
<feature type="region of interest" description="Disordered" evidence="1">
    <location>
        <begin position="41"/>
        <end position="60"/>
    </location>
</feature>
<feature type="region of interest" description="Disordered" evidence="1">
    <location>
        <begin position="83"/>
        <end position="107"/>
    </location>
</feature>
<sequence length="120" mass="13974">MAKIEQLCPGIFLNLTSNLPWYFLSNKAYHSEIYHAHRSQAIKERREGKSPRSRIKPGQPINFRYNRSLDRWDEAPALFVRWGANPPPRKPPPRGCRGKDWGAKKRQLSRIKTLNQIPLG</sequence>
<name>A0AAV4V1E7_9ARAC</name>
<comment type="caution">
    <text evidence="2">The sequence shown here is derived from an EMBL/GenBank/DDBJ whole genome shotgun (WGS) entry which is preliminary data.</text>
</comment>
<accession>A0AAV4V1E7</accession>
<evidence type="ECO:0000256" key="1">
    <source>
        <dbReference type="SAM" id="MobiDB-lite"/>
    </source>
</evidence>
<feature type="compositionally biased region" description="Basic and acidic residues" evidence="1">
    <location>
        <begin position="41"/>
        <end position="50"/>
    </location>
</feature>
<evidence type="ECO:0000313" key="3">
    <source>
        <dbReference type="Proteomes" id="UP001054837"/>
    </source>
</evidence>
<dbReference type="AlphaFoldDB" id="A0AAV4V1E7"/>